<evidence type="ECO:0000256" key="1">
    <source>
        <dbReference type="ARBA" id="ARBA00010679"/>
    </source>
</evidence>
<evidence type="ECO:0000256" key="2">
    <source>
        <dbReference type="ARBA" id="ARBA00012720"/>
    </source>
</evidence>
<protein>
    <recommendedName>
        <fullName evidence="2">DNA-(apurinic or apyrimidinic site) lyase</fullName>
        <ecNumber evidence="2">4.2.99.18</ecNumber>
    </recommendedName>
</protein>
<dbReference type="InterPro" id="IPR011257">
    <property type="entry name" value="DNA_glycosylase"/>
</dbReference>
<organism evidence="6 7">
    <name type="scientific">Glycine soja</name>
    <name type="common">Wild soybean</name>
    <dbReference type="NCBI Taxonomy" id="3848"/>
    <lineage>
        <taxon>Eukaryota</taxon>
        <taxon>Viridiplantae</taxon>
        <taxon>Streptophyta</taxon>
        <taxon>Embryophyta</taxon>
        <taxon>Tracheophyta</taxon>
        <taxon>Spermatophyta</taxon>
        <taxon>Magnoliopsida</taxon>
        <taxon>eudicotyledons</taxon>
        <taxon>Gunneridae</taxon>
        <taxon>Pentapetalae</taxon>
        <taxon>rosids</taxon>
        <taxon>fabids</taxon>
        <taxon>Fabales</taxon>
        <taxon>Fabaceae</taxon>
        <taxon>Papilionoideae</taxon>
        <taxon>50 kb inversion clade</taxon>
        <taxon>NPAAA clade</taxon>
        <taxon>indigoferoid/millettioid clade</taxon>
        <taxon>Phaseoleae</taxon>
        <taxon>Glycine</taxon>
        <taxon>Glycine subgen. Soja</taxon>
    </lineage>
</organism>
<dbReference type="PANTHER" id="PTHR10242">
    <property type="entry name" value="8-OXOGUANINE DNA GLYCOSYLASE"/>
    <property type="match status" value="1"/>
</dbReference>
<feature type="domain" description="HhH-GPD" evidence="5">
    <location>
        <begin position="261"/>
        <end position="385"/>
    </location>
</feature>
<feature type="region of interest" description="Disordered" evidence="4">
    <location>
        <begin position="177"/>
        <end position="196"/>
    </location>
</feature>
<dbReference type="EC" id="4.2.99.18" evidence="2"/>
<evidence type="ECO:0000256" key="4">
    <source>
        <dbReference type="SAM" id="MobiDB-lite"/>
    </source>
</evidence>
<dbReference type="SUPFAM" id="SSF48150">
    <property type="entry name" value="DNA-glycosylase"/>
    <property type="match status" value="1"/>
</dbReference>
<dbReference type="InterPro" id="IPR003265">
    <property type="entry name" value="HhH-GPD_domain"/>
</dbReference>
<dbReference type="EMBL" id="QZWG01000009">
    <property type="protein sequence ID" value="RZB90195.1"/>
    <property type="molecule type" value="Genomic_DNA"/>
</dbReference>
<dbReference type="GO" id="GO:0034039">
    <property type="term" value="F:8-oxo-7,8-dihydroguanine DNA N-glycosylase activity"/>
    <property type="evidence" value="ECO:0007669"/>
    <property type="project" value="TreeGrafter"/>
</dbReference>
<gene>
    <name evidence="6" type="ORF">D0Y65_022918</name>
</gene>
<comment type="caution">
    <text evidence="6">The sequence shown here is derived from an EMBL/GenBank/DDBJ whole genome shotgun (WGS) entry which is preliminary data.</text>
</comment>
<dbReference type="GO" id="GO:0140078">
    <property type="term" value="F:class I DNA-(apurinic or apyrimidinic site) endonuclease activity"/>
    <property type="evidence" value="ECO:0007669"/>
    <property type="project" value="UniProtKB-EC"/>
</dbReference>
<name>A0A445IVQ6_GLYSO</name>
<accession>A0A445IVQ6</accession>
<evidence type="ECO:0000256" key="3">
    <source>
        <dbReference type="ARBA" id="ARBA00044632"/>
    </source>
</evidence>
<dbReference type="AlphaFoldDB" id="A0A445IVQ6"/>
<comment type="catalytic activity">
    <reaction evidence="3">
        <text>2'-deoxyribonucleotide-(2'-deoxyribose 5'-phosphate)-2'-deoxyribonucleotide-DNA = a 3'-end 2'-deoxyribonucleotide-(2,3-dehydro-2,3-deoxyribose 5'-phosphate)-DNA + a 5'-end 5'-phospho-2'-deoxyribonucleoside-DNA + H(+)</text>
        <dbReference type="Rhea" id="RHEA:66592"/>
        <dbReference type="Rhea" id="RHEA-COMP:13180"/>
        <dbReference type="Rhea" id="RHEA-COMP:16897"/>
        <dbReference type="Rhea" id="RHEA-COMP:17067"/>
        <dbReference type="ChEBI" id="CHEBI:15378"/>
        <dbReference type="ChEBI" id="CHEBI:136412"/>
        <dbReference type="ChEBI" id="CHEBI:157695"/>
        <dbReference type="ChEBI" id="CHEBI:167181"/>
        <dbReference type="EC" id="4.2.99.18"/>
    </reaction>
</comment>
<dbReference type="PANTHER" id="PTHR10242:SF4">
    <property type="entry name" value="OS07G0657600 PROTEIN"/>
    <property type="match status" value="1"/>
</dbReference>
<dbReference type="GO" id="GO:0006285">
    <property type="term" value="P:base-excision repair, AP site formation"/>
    <property type="evidence" value="ECO:0007669"/>
    <property type="project" value="TreeGrafter"/>
</dbReference>
<reference evidence="6 7" key="1">
    <citation type="submission" date="2018-09" db="EMBL/GenBank/DDBJ databases">
        <title>A high-quality reference genome of wild soybean provides a powerful tool to mine soybean genomes.</title>
        <authorList>
            <person name="Xie M."/>
            <person name="Chung C.Y.L."/>
            <person name="Li M.-W."/>
            <person name="Wong F.-L."/>
            <person name="Chan T.-F."/>
            <person name="Lam H.-M."/>
        </authorList>
    </citation>
    <scope>NUCLEOTIDE SEQUENCE [LARGE SCALE GENOMIC DNA]</scope>
    <source>
        <strain evidence="7">cv. W05</strain>
        <tissue evidence="6">Hypocotyl of etiolated seedlings</tissue>
    </source>
</reference>
<sequence length="443" mass="50721">MEESQKHLQRNKWFDFDMELPSPFQLEQAVCSHGLFMMPPNHWDPLSKTLIRPLRSSPSSFLVSLSQHSQSLAVRVHATHALSPQQQNHIMAQVSRMLRFSEAEEKAVREFRSLHVVDHPNRSFSGRVFRSPTLFEDMVKCILLCNCQWPRTLSMAQALCELQLELQKGSPCTIAVSGNSKGESEGFIPKTPASKETRRNKVSTKGMFCKKKLELDGNLQIDHVVASSSTATTLLTTDNGDSEELRSHDSCHEFSNGNEYFSRTGNFPSPSELANLDESFLAKRCGLGYRAGYIIELARAIVEGKIQLGQLEELSKDACLSNYKQLDDQLKQIRGYGPFTRANVLMCLGYYHVIPTDSETVRHLKQVHSRYTTSKTIERELEEIYGKYEPYQFLAFWSEIWDFYETRFGKLNEMHSSDYKLITACNMRSTTNKRKRPSRKCQC</sequence>
<evidence type="ECO:0000313" key="7">
    <source>
        <dbReference type="Proteomes" id="UP000289340"/>
    </source>
</evidence>
<dbReference type="InterPro" id="IPR052054">
    <property type="entry name" value="Oxidative_DNA_repair_enzyme"/>
</dbReference>
<proteinExistence type="inferred from homology"/>
<dbReference type="Proteomes" id="UP000289340">
    <property type="component" value="Chromosome 9"/>
</dbReference>
<keyword evidence="7" id="KW-1185">Reference proteome</keyword>
<comment type="similarity">
    <text evidence="1">Belongs to the type-1 OGG1 family.</text>
</comment>
<dbReference type="Gene3D" id="1.10.340.30">
    <property type="entry name" value="Hypothetical protein, domain 2"/>
    <property type="match status" value="1"/>
</dbReference>
<evidence type="ECO:0000259" key="5">
    <source>
        <dbReference type="Pfam" id="PF00730"/>
    </source>
</evidence>
<dbReference type="GO" id="GO:0005634">
    <property type="term" value="C:nucleus"/>
    <property type="evidence" value="ECO:0007669"/>
    <property type="project" value="TreeGrafter"/>
</dbReference>
<dbReference type="Gramene" id="XM_028392540.1">
    <property type="protein sequence ID" value="XP_028248341.1"/>
    <property type="gene ID" value="LOC114425602"/>
</dbReference>
<dbReference type="Pfam" id="PF00730">
    <property type="entry name" value="HhH-GPD"/>
    <property type="match status" value="1"/>
</dbReference>
<evidence type="ECO:0000313" key="6">
    <source>
        <dbReference type="EMBL" id="RZB90195.1"/>
    </source>
</evidence>